<comment type="caution">
    <text evidence="1">The sequence shown here is derived from an EMBL/GenBank/DDBJ whole genome shotgun (WGS) entry which is preliminary data.</text>
</comment>
<gene>
    <name evidence="1" type="ORF">B0T20DRAFT_146785</name>
</gene>
<proteinExistence type="predicted"/>
<evidence type="ECO:0000313" key="2">
    <source>
        <dbReference type="Proteomes" id="UP001281003"/>
    </source>
</evidence>
<dbReference type="Proteomes" id="UP001281003">
    <property type="component" value="Unassembled WGS sequence"/>
</dbReference>
<accession>A0AAE0PIB2</accession>
<dbReference type="AlphaFoldDB" id="A0AAE0PIB2"/>
<keyword evidence="2" id="KW-1185">Reference proteome</keyword>
<reference evidence="1" key="2">
    <citation type="submission" date="2023-07" db="EMBL/GenBank/DDBJ databases">
        <authorList>
            <consortium name="Lawrence Berkeley National Laboratory"/>
            <person name="Haridas S."/>
            <person name="Hensen N."/>
            <person name="Bonometti L."/>
            <person name="Westerberg I."/>
            <person name="Brannstrom I.O."/>
            <person name="Guillou S."/>
            <person name="Cros-Aarteil S."/>
            <person name="Calhoun S."/>
            <person name="Kuo A."/>
            <person name="Mondo S."/>
            <person name="Pangilinan J."/>
            <person name="Riley R."/>
            <person name="LaButti K."/>
            <person name="Andreopoulos B."/>
            <person name="Lipzen A."/>
            <person name="Chen C."/>
            <person name="Yanf M."/>
            <person name="Daum C."/>
            <person name="Ng V."/>
            <person name="Clum A."/>
            <person name="Steindorff A."/>
            <person name="Ohm R."/>
            <person name="Martin F."/>
            <person name="Silar P."/>
            <person name="Natvig D."/>
            <person name="Lalanne C."/>
            <person name="Gautier V."/>
            <person name="Ament-velasquez S.L."/>
            <person name="Kruys A."/>
            <person name="Hutchinson M.I."/>
            <person name="Powell A.J."/>
            <person name="Barry K."/>
            <person name="Miller A.N."/>
            <person name="Grigoriev I.V."/>
            <person name="Debuchy R."/>
            <person name="Gladieux P."/>
            <person name="Thoren M.H."/>
            <person name="Johannesson H."/>
        </authorList>
    </citation>
    <scope>NUCLEOTIDE SEQUENCE</scope>
    <source>
        <strain evidence="1">FGSC 1904</strain>
    </source>
</reference>
<reference evidence="1" key="1">
    <citation type="journal article" date="2023" name="Mol. Phylogenet. Evol.">
        <title>Genome-scale phylogeny and comparative genomics of the fungal order Sordariales.</title>
        <authorList>
            <person name="Hensen N."/>
            <person name="Bonometti L."/>
            <person name="Westerberg I."/>
            <person name="Brannstrom I.O."/>
            <person name="Guillou S."/>
            <person name="Cros-Aarteil S."/>
            <person name="Calhoun S."/>
            <person name="Haridas S."/>
            <person name="Kuo A."/>
            <person name="Mondo S."/>
            <person name="Pangilinan J."/>
            <person name="Riley R."/>
            <person name="LaButti K."/>
            <person name="Andreopoulos B."/>
            <person name="Lipzen A."/>
            <person name="Chen C."/>
            <person name="Yan M."/>
            <person name="Daum C."/>
            <person name="Ng V."/>
            <person name="Clum A."/>
            <person name="Steindorff A."/>
            <person name="Ohm R.A."/>
            <person name="Martin F."/>
            <person name="Silar P."/>
            <person name="Natvig D.O."/>
            <person name="Lalanne C."/>
            <person name="Gautier V."/>
            <person name="Ament-Velasquez S.L."/>
            <person name="Kruys A."/>
            <person name="Hutchinson M.I."/>
            <person name="Powell A.J."/>
            <person name="Barry K."/>
            <person name="Miller A.N."/>
            <person name="Grigoriev I.V."/>
            <person name="Debuchy R."/>
            <person name="Gladieux P."/>
            <person name="Hiltunen Thoren M."/>
            <person name="Johannesson H."/>
        </authorList>
    </citation>
    <scope>NUCLEOTIDE SEQUENCE</scope>
    <source>
        <strain evidence="1">FGSC 1904</strain>
    </source>
</reference>
<name>A0AAE0PIB2_SORBR</name>
<sequence length="127" mass="14452">MPQRTSWARICGIIVCDATSSLTSTHSTHNPTFHFQSASSSPPFCCCIFMRTHTHHSHTAYRMYCVRYWCCLCVVMHPATYTNLPSSLGLSVYLTPERQRTGCAGYDISHMKKPRSLTFHAFLRLCV</sequence>
<protein>
    <submittedName>
        <fullName evidence="1">Uncharacterized protein</fullName>
    </submittedName>
</protein>
<dbReference type="EMBL" id="JAUTDP010000003">
    <property type="protein sequence ID" value="KAK3400498.1"/>
    <property type="molecule type" value="Genomic_DNA"/>
</dbReference>
<organism evidence="1 2">
    <name type="scientific">Sordaria brevicollis</name>
    <dbReference type="NCBI Taxonomy" id="83679"/>
    <lineage>
        <taxon>Eukaryota</taxon>
        <taxon>Fungi</taxon>
        <taxon>Dikarya</taxon>
        <taxon>Ascomycota</taxon>
        <taxon>Pezizomycotina</taxon>
        <taxon>Sordariomycetes</taxon>
        <taxon>Sordariomycetidae</taxon>
        <taxon>Sordariales</taxon>
        <taxon>Sordariaceae</taxon>
        <taxon>Sordaria</taxon>
    </lineage>
</organism>
<evidence type="ECO:0000313" key="1">
    <source>
        <dbReference type="EMBL" id="KAK3400498.1"/>
    </source>
</evidence>